<dbReference type="AlphaFoldDB" id="A0A2Z3GYG3"/>
<gene>
    <name evidence="1" type="ORF">DDQ68_13985</name>
</gene>
<protein>
    <recommendedName>
        <fullName evidence="3">Alpha/beta hydrolase</fullName>
    </recommendedName>
</protein>
<reference evidence="2" key="1">
    <citation type="submission" date="2018-04" db="EMBL/GenBank/DDBJ databases">
        <title>Complete genome of Antarctic heterotrophic bacterium Hymenobacter nivis.</title>
        <authorList>
            <person name="Terashima M."/>
        </authorList>
    </citation>
    <scope>NUCLEOTIDE SEQUENCE [LARGE SCALE GENOMIC DNA]</scope>
    <source>
        <strain evidence="2">NBRC 111535</strain>
    </source>
</reference>
<sequence>MQQPARVFLLPGLGSSGPRHWQTYFERLHPEFTRIEQRDWNAPDRAEWVSTVAQALAGEDLSRVVLVAHSLGCATVAHWAAQHGQAIRGALLVAPSDVEAAHFAAFPTTGFVPMPSQRLPFASTVVASSNDDWMTAARAQHFATAWGSALVALGPAGHVNADSGHSEWPAGLALLRKWL</sequence>
<dbReference type="Proteomes" id="UP000245999">
    <property type="component" value="Chromosome"/>
</dbReference>
<keyword evidence="2" id="KW-1185">Reference proteome</keyword>
<dbReference type="Gene3D" id="3.40.50.1820">
    <property type="entry name" value="alpha/beta hydrolase"/>
    <property type="match status" value="1"/>
</dbReference>
<dbReference type="EMBL" id="CP029145">
    <property type="protein sequence ID" value="AWM33800.1"/>
    <property type="molecule type" value="Genomic_DNA"/>
</dbReference>
<evidence type="ECO:0000313" key="1">
    <source>
        <dbReference type="EMBL" id="AWM33800.1"/>
    </source>
</evidence>
<dbReference type="InterPro" id="IPR029058">
    <property type="entry name" value="AB_hydrolase_fold"/>
</dbReference>
<dbReference type="RefSeq" id="WP_109656854.1">
    <property type="nucleotide sequence ID" value="NZ_CP029145.1"/>
</dbReference>
<accession>A0A2Z3GYG3</accession>
<dbReference type="KEGG" id="hnv:DDQ68_13985"/>
<name>A0A2Z3GYG3_9BACT</name>
<dbReference type="OrthoDB" id="9804993at2"/>
<evidence type="ECO:0008006" key="3">
    <source>
        <dbReference type="Google" id="ProtNLM"/>
    </source>
</evidence>
<evidence type="ECO:0000313" key="2">
    <source>
        <dbReference type="Proteomes" id="UP000245999"/>
    </source>
</evidence>
<dbReference type="GO" id="GO:0016787">
    <property type="term" value="F:hydrolase activity"/>
    <property type="evidence" value="ECO:0007669"/>
    <property type="project" value="InterPro"/>
</dbReference>
<dbReference type="SUPFAM" id="SSF53474">
    <property type="entry name" value="alpha/beta-Hydrolases"/>
    <property type="match status" value="1"/>
</dbReference>
<dbReference type="Pfam" id="PF06821">
    <property type="entry name" value="Ser_hydrolase"/>
    <property type="match status" value="1"/>
</dbReference>
<organism evidence="1 2">
    <name type="scientific">Hymenobacter nivis</name>
    <dbReference type="NCBI Taxonomy" id="1850093"/>
    <lineage>
        <taxon>Bacteria</taxon>
        <taxon>Pseudomonadati</taxon>
        <taxon>Bacteroidota</taxon>
        <taxon>Cytophagia</taxon>
        <taxon>Cytophagales</taxon>
        <taxon>Hymenobacteraceae</taxon>
        <taxon>Hymenobacter</taxon>
    </lineage>
</organism>
<dbReference type="InterPro" id="IPR010662">
    <property type="entry name" value="RBBP9/YdeN"/>
</dbReference>
<proteinExistence type="predicted"/>